<organism evidence="2 3">
    <name type="scientific">Streptosporangium album</name>
    <dbReference type="NCBI Taxonomy" id="47479"/>
    <lineage>
        <taxon>Bacteria</taxon>
        <taxon>Bacillati</taxon>
        <taxon>Actinomycetota</taxon>
        <taxon>Actinomycetes</taxon>
        <taxon>Streptosporangiales</taxon>
        <taxon>Streptosporangiaceae</taxon>
        <taxon>Streptosporangium</taxon>
    </lineage>
</organism>
<dbReference type="InterPro" id="IPR038078">
    <property type="entry name" value="PhoU-like_sf"/>
</dbReference>
<gene>
    <name evidence="2" type="ORF">FHR32_008242</name>
</gene>
<dbReference type="InterPro" id="IPR018445">
    <property type="entry name" value="Put_Phosphate_transp_reg"/>
</dbReference>
<accession>A0A7W7S6L9</accession>
<dbReference type="Proteomes" id="UP000534286">
    <property type="component" value="Unassembled WGS sequence"/>
</dbReference>
<evidence type="ECO:0008006" key="4">
    <source>
        <dbReference type="Google" id="ProtNLM"/>
    </source>
</evidence>
<dbReference type="RefSeq" id="WP_184759753.1">
    <property type="nucleotide sequence ID" value="NZ_BAABEK010000076.1"/>
</dbReference>
<name>A0A7W7S6L9_9ACTN</name>
<proteinExistence type="inferred from homology"/>
<protein>
    <recommendedName>
        <fullName evidence="4">DUF47 domain-containing protein</fullName>
    </recommendedName>
</protein>
<dbReference type="EMBL" id="JACHJU010000006">
    <property type="protein sequence ID" value="MBB4943841.1"/>
    <property type="molecule type" value="Genomic_DNA"/>
</dbReference>
<evidence type="ECO:0000313" key="3">
    <source>
        <dbReference type="Proteomes" id="UP000534286"/>
    </source>
</evidence>
<reference evidence="2 3" key="1">
    <citation type="submission" date="2020-08" db="EMBL/GenBank/DDBJ databases">
        <title>Sequencing the genomes of 1000 actinobacteria strains.</title>
        <authorList>
            <person name="Klenk H.-P."/>
        </authorList>
    </citation>
    <scope>NUCLEOTIDE SEQUENCE [LARGE SCALE GENOMIC DNA]</scope>
    <source>
        <strain evidence="2 3">DSM 43023</strain>
    </source>
</reference>
<sequence>MSPGRVRRVLRDLSGRTDRTLAGLVVAQLRAAARGVVLARAAVDGDLRPAEARRRMALVEHEGDADRARLITRLRRSVTSPVDREDLFRLSRSVDDILDALRDFVREVDLYEASPDPLHGPVLAALADGVGRLTAAVELLADRPQAAADAALHAKKGGVRPAYQQAVAVLLTRPEPSLTSLLLLNRLDTAGAHLAAAADALADGVVKRFQ</sequence>
<comment type="similarity">
    <text evidence="1">Belongs to the UPF0111 family.</text>
</comment>
<keyword evidence="3" id="KW-1185">Reference proteome</keyword>
<dbReference type="Gene3D" id="1.20.58.220">
    <property type="entry name" value="Phosphate transport system protein phou homolog 2, domain 2"/>
    <property type="match status" value="1"/>
</dbReference>
<dbReference type="AlphaFoldDB" id="A0A7W7S6L9"/>
<dbReference type="Pfam" id="PF01865">
    <property type="entry name" value="PhoU_div"/>
    <property type="match status" value="1"/>
</dbReference>
<comment type="caution">
    <text evidence="2">The sequence shown here is derived from an EMBL/GenBank/DDBJ whole genome shotgun (WGS) entry which is preliminary data.</text>
</comment>
<evidence type="ECO:0000256" key="1">
    <source>
        <dbReference type="ARBA" id="ARBA00008591"/>
    </source>
</evidence>
<evidence type="ECO:0000313" key="2">
    <source>
        <dbReference type="EMBL" id="MBB4943841.1"/>
    </source>
</evidence>